<feature type="domain" description="Band 7" evidence="3">
    <location>
        <begin position="26"/>
        <end position="184"/>
    </location>
</feature>
<gene>
    <name evidence="4" type="ORF">CUU66_06755</name>
</gene>
<evidence type="ECO:0000313" key="5">
    <source>
        <dbReference type="Proteomes" id="UP000234748"/>
    </source>
</evidence>
<dbReference type="GO" id="GO:0005886">
    <property type="term" value="C:plasma membrane"/>
    <property type="evidence" value="ECO:0007669"/>
    <property type="project" value="InterPro"/>
</dbReference>
<dbReference type="EMBL" id="PGUY01000019">
    <property type="protein sequence ID" value="PLT30646.1"/>
    <property type="molecule type" value="Genomic_DNA"/>
</dbReference>
<organism evidence="4 5">
    <name type="scientific">Peribacillus deserti</name>
    <dbReference type="NCBI Taxonomy" id="673318"/>
    <lineage>
        <taxon>Bacteria</taxon>
        <taxon>Bacillati</taxon>
        <taxon>Bacillota</taxon>
        <taxon>Bacilli</taxon>
        <taxon>Bacillales</taxon>
        <taxon>Bacillaceae</taxon>
        <taxon>Peribacillus</taxon>
    </lineage>
</organism>
<dbReference type="InterPro" id="IPR036013">
    <property type="entry name" value="Band_7/SPFH_dom_sf"/>
</dbReference>
<reference evidence="4 5" key="1">
    <citation type="submission" date="2017-11" db="EMBL/GenBank/DDBJ databases">
        <title>Comparitive Functional Genomics of Dry Heat Resistant strains isolated from the Viking Spacecraft.</title>
        <authorList>
            <person name="Seuylemezian A."/>
            <person name="Cooper K."/>
            <person name="Vaishampayan P."/>
        </authorList>
    </citation>
    <scope>NUCLEOTIDE SEQUENCE [LARGE SCALE GENOMIC DNA]</scope>
    <source>
        <strain evidence="4 5">V1-29</strain>
    </source>
</reference>
<evidence type="ECO:0000259" key="3">
    <source>
        <dbReference type="SMART" id="SM00244"/>
    </source>
</evidence>
<accession>A0A2N5M8H0</accession>
<dbReference type="Gene3D" id="3.30.479.30">
    <property type="entry name" value="Band 7 domain"/>
    <property type="match status" value="1"/>
</dbReference>
<keyword evidence="5" id="KW-1185">Reference proteome</keyword>
<dbReference type="InterPro" id="IPR001107">
    <property type="entry name" value="Band_7"/>
</dbReference>
<comment type="caution">
    <text evidence="4">The sequence shown here is derived from an EMBL/GenBank/DDBJ whole genome shotgun (WGS) entry which is preliminary data.</text>
</comment>
<evidence type="ECO:0000256" key="2">
    <source>
        <dbReference type="SAM" id="Phobius"/>
    </source>
</evidence>
<dbReference type="InterPro" id="IPR001972">
    <property type="entry name" value="Stomatin_HflK_fam"/>
</dbReference>
<dbReference type="AlphaFoldDB" id="A0A2N5M8H0"/>
<evidence type="ECO:0000313" key="4">
    <source>
        <dbReference type="EMBL" id="PLT30646.1"/>
    </source>
</evidence>
<protein>
    <recommendedName>
        <fullName evidence="3">Band 7 domain-containing protein</fullName>
    </recommendedName>
</protein>
<name>A0A2N5M8H0_9BACI</name>
<dbReference type="PANTHER" id="PTHR10264:SF83">
    <property type="entry name" value="BLL5629 PROTEIN"/>
    <property type="match status" value="1"/>
</dbReference>
<dbReference type="InterPro" id="IPR043202">
    <property type="entry name" value="Band-7_stomatin-like"/>
</dbReference>
<dbReference type="CDD" id="cd13438">
    <property type="entry name" value="SPFH_eoslipins_u2"/>
    <property type="match status" value="1"/>
</dbReference>
<dbReference type="RefSeq" id="WP_101640914.1">
    <property type="nucleotide sequence ID" value="NZ_PGUY01000019.1"/>
</dbReference>
<feature type="transmembrane region" description="Helical" evidence="2">
    <location>
        <begin position="6"/>
        <end position="22"/>
    </location>
</feature>
<sequence length="249" mass="28103">MLEMMLQTAGILVLAAAVWFIVKKLIRSVTIYEYERGVRFYKGKLSDELAGPGRYTYFTAHTRMEVFDLRPAILQLGGQELLTSDNLSVKISLGVKYQIMDPKALLSQYENYEEYLYLTAQLKLREVISTIELDELLQSRKSVNDRVLELLKEDLNLAAFSIQAVDLKDIMLTGELKKIYAETVRVKKEALSALEKARGESAVLRSLANSAKMLEKNPELAQLRVIHTIESSQGNTFVIHTGNGPELNS</sequence>
<dbReference type="SUPFAM" id="SSF117892">
    <property type="entry name" value="Band 7/SPFH domain"/>
    <property type="match status" value="1"/>
</dbReference>
<dbReference type="PRINTS" id="PR00721">
    <property type="entry name" value="STOMATIN"/>
</dbReference>
<dbReference type="SMART" id="SM00244">
    <property type="entry name" value="PHB"/>
    <property type="match status" value="1"/>
</dbReference>
<keyword evidence="2" id="KW-0812">Transmembrane</keyword>
<dbReference type="OrthoDB" id="5501731at2"/>
<dbReference type="Proteomes" id="UP000234748">
    <property type="component" value="Unassembled WGS sequence"/>
</dbReference>
<comment type="similarity">
    <text evidence="1">Belongs to the band 7/mec-2 family.</text>
</comment>
<keyword evidence="2" id="KW-1133">Transmembrane helix</keyword>
<dbReference type="Pfam" id="PF01145">
    <property type="entry name" value="Band_7"/>
    <property type="match status" value="1"/>
</dbReference>
<evidence type="ECO:0000256" key="1">
    <source>
        <dbReference type="ARBA" id="ARBA00008164"/>
    </source>
</evidence>
<proteinExistence type="inferred from homology"/>
<keyword evidence="2" id="KW-0472">Membrane</keyword>
<dbReference type="PANTHER" id="PTHR10264">
    <property type="entry name" value="BAND 7 PROTEIN-RELATED"/>
    <property type="match status" value="1"/>
</dbReference>